<comment type="subcellular location">
    <subcellularLocation>
        <location evidence="2">Cell membrane</location>
        <topology evidence="2">Multi-pass membrane protein</topology>
    </subcellularLocation>
</comment>
<dbReference type="RefSeq" id="WP_103202811.1">
    <property type="nucleotide sequence ID" value="NZ_CVTD020000016.1"/>
</dbReference>
<keyword evidence="7 14" id="KW-0812">Transmembrane</keyword>
<dbReference type="PANTHER" id="PTHR34220:SF11">
    <property type="entry name" value="SENSOR PROTEIN KINASE HPTS"/>
    <property type="match status" value="1"/>
</dbReference>
<feature type="domain" description="Histidine kinase" evidence="15">
    <location>
        <begin position="382"/>
        <end position="497"/>
    </location>
</feature>
<evidence type="ECO:0000256" key="12">
    <source>
        <dbReference type="ARBA" id="ARBA00023012"/>
    </source>
</evidence>
<keyword evidence="8" id="KW-0547">Nucleotide-binding</keyword>
<keyword evidence="5" id="KW-0597">Phosphoprotein</keyword>
<dbReference type="EMBL" id="CVTD020000016">
    <property type="protein sequence ID" value="CRZ34701.1"/>
    <property type="molecule type" value="Genomic_DNA"/>
</dbReference>
<dbReference type="Proteomes" id="UP000236497">
    <property type="component" value="Unassembled WGS sequence"/>
</dbReference>
<evidence type="ECO:0000259" key="15">
    <source>
        <dbReference type="PROSITE" id="PS50109"/>
    </source>
</evidence>
<evidence type="ECO:0000256" key="2">
    <source>
        <dbReference type="ARBA" id="ARBA00004651"/>
    </source>
</evidence>
<dbReference type="InterPro" id="IPR003594">
    <property type="entry name" value="HATPase_dom"/>
</dbReference>
<dbReference type="GO" id="GO:0005886">
    <property type="term" value="C:plasma membrane"/>
    <property type="evidence" value="ECO:0007669"/>
    <property type="project" value="UniProtKB-SubCell"/>
</dbReference>
<gene>
    <name evidence="17" type="ORF">HHT355_1500</name>
</gene>
<keyword evidence="12" id="KW-0902">Two-component regulatory system</keyword>
<comment type="catalytic activity">
    <reaction evidence="1">
        <text>ATP + protein L-histidine = ADP + protein N-phospho-L-histidine.</text>
        <dbReference type="EC" id="2.7.13.3"/>
    </reaction>
</comment>
<evidence type="ECO:0000313" key="17">
    <source>
        <dbReference type="EMBL" id="CRZ34701.1"/>
    </source>
</evidence>
<proteinExistence type="predicted"/>
<dbReference type="OrthoDB" id="9809348at2"/>
<evidence type="ECO:0000256" key="4">
    <source>
        <dbReference type="ARBA" id="ARBA00022475"/>
    </source>
</evidence>
<sequence length="508" mass="58565">MGKKIINSSIRLRLVLIFVLTTGVVFFANMFMCYNINKSISNIDEVYVSNISLNELMESLSKLHGYVYEYLNTKSTESLENYYISEQDYRNMLQDLKGDITDNNMILMQKNIKNMSETYLKLVDMAVDAKRGNNIEKYKTNYEEATKMYDFISTHISTLNNEQFKYNSNNYDLLRTSLNYLEVISTSVLLFIMAFNIILIVIVTRSITGPLMELTKAANEIAAGNFEVDLVPVTSSDEIGIVTKAFNTMTINIHQYIKRIKESMEFESRMKERELMMTNHLKDAQLKYLQAQINPHFLFNTLNAGAQLAMMEGADKTCLFIENVAEFFRFNMKCFNQDSTLRDEIKLVDTYIYILNVRFSGKINFSKQIDESVLDVKVPSMILQPIVENAVNYGIRDIDYEGKILLKVDQDDDLIRITIRDNGIGMDKAIIDRVMNFKIESEKAEKEINLTKDSNGIGLGNVINRLKLYYDMENVLNIESEGKYMGTTVTILIPKNKIPYMNQLIKES</sequence>
<evidence type="ECO:0000256" key="6">
    <source>
        <dbReference type="ARBA" id="ARBA00022679"/>
    </source>
</evidence>
<dbReference type="SUPFAM" id="SSF55874">
    <property type="entry name" value="ATPase domain of HSP90 chaperone/DNA topoisomerase II/histidine kinase"/>
    <property type="match status" value="1"/>
</dbReference>
<dbReference type="InterPro" id="IPR010559">
    <property type="entry name" value="Sig_transdc_His_kin_internal"/>
</dbReference>
<feature type="transmembrane region" description="Helical" evidence="14">
    <location>
        <begin position="12"/>
        <end position="32"/>
    </location>
</feature>
<evidence type="ECO:0000256" key="10">
    <source>
        <dbReference type="ARBA" id="ARBA00022840"/>
    </source>
</evidence>
<evidence type="ECO:0000256" key="5">
    <source>
        <dbReference type="ARBA" id="ARBA00022553"/>
    </source>
</evidence>
<dbReference type="Gene3D" id="6.10.340.10">
    <property type="match status" value="1"/>
</dbReference>
<feature type="transmembrane region" description="Helical" evidence="14">
    <location>
        <begin position="183"/>
        <end position="203"/>
    </location>
</feature>
<reference evidence="17 18" key="1">
    <citation type="submission" date="2015-06" db="EMBL/GenBank/DDBJ databases">
        <authorList>
            <person name="Wibberg Daniel"/>
        </authorList>
    </citation>
    <scope>NUCLEOTIDE SEQUENCE [LARGE SCALE GENOMIC DNA]</scope>
    <source>
        <strain evidence="17 18">T3/55T</strain>
    </source>
</reference>
<dbReference type="Pfam" id="PF06580">
    <property type="entry name" value="His_kinase"/>
    <property type="match status" value="1"/>
</dbReference>
<keyword evidence="4" id="KW-1003">Cell membrane</keyword>
<keyword evidence="18" id="KW-1185">Reference proteome</keyword>
<keyword evidence="13 14" id="KW-0472">Membrane</keyword>
<keyword evidence="9" id="KW-0418">Kinase</keyword>
<evidence type="ECO:0000256" key="14">
    <source>
        <dbReference type="SAM" id="Phobius"/>
    </source>
</evidence>
<evidence type="ECO:0000256" key="9">
    <source>
        <dbReference type="ARBA" id="ARBA00022777"/>
    </source>
</evidence>
<accession>A0A0H5SIS8</accession>
<dbReference type="GO" id="GO:0005524">
    <property type="term" value="F:ATP binding"/>
    <property type="evidence" value="ECO:0007669"/>
    <property type="project" value="UniProtKB-KW"/>
</dbReference>
<keyword evidence="10" id="KW-0067">ATP-binding</keyword>
<dbReference type="GO" id="GO:0000155">
    <property type="term" value="F:phosphorelay sensor kinase activity"/>
    <property type="evidence" value="ECO:0007669"/>
    <property type="project" value="InterPro"/>
</dbReference>
<dbReference type="CDD" id="cd06225">
    <property type="entry name" value="HAMP"/>
    <property type="match status" value="1"/>
</dbReference>
<evidence type="ECO:0000256" key="3">
    <source>
        <dbReference type="ARBA" id="ARBA00012438"/>
    </source>
</evidence>
<dbReference type="Gene3D" id="3.30.565.10">
    <property type="entry name" value="Histidine kinase-like ATPase, C-terminal domain"/>
    <property type="match status" value="1"/>
</dbReference>
<protein>
    <recommendedName>
        <fullName evidence="3">histidine kinase</fullName>
        <ecNumber evidence="3">2.7.13.3</ecNumber>
    </recommendedName>
</protein>
<dbReference type="AlphaFoldDB" id="A0A0H5SIS8"/>
<dbReference type="PROSITE" id="PS50885">
    <property type="entry name" value="HAMP"/>
    <property type="match status" value="1"/>
</dbReference>
<dbReference type="PANTHER" id="PTHR34220">
    <property type="entry name" value="SENSOR HISTIDINE KINASE YPDA"/>
    <property type="match status" value="1"/>
</dbReference>
<dbReference type="EC" id="2.7.13.3" evidence="3"/>
<keyword evidence="6" id="KW-0808">Transferase</keyword>
<dbReference type="Pfam" id="PF00672">
    <property type="entry name" value="HAMP"/>
    <property type="match status" value="1"/>
</dbReference>
<dbReference type="InterPro" id="IPR050640">
    <property type="entry name" value="Bact_2-comp_sensor_kinase"/>
</dbReference>
<evidence type="ECO:0000256" key="7">
    <source>
        <dbReference type="ARBA" id="ARBA00022692"/>
    </source>
</evidence>
<name>A0A0H5SIS8_HERHM</name>
<dbReference type="Pfam" id="PF02518">
    <property type="entry name" value="HATPase_c"/>
    <property type="match status" value="1"/>
</dbReference>
<evidence type="ECO:0000256" key="13">
    <source>
        <dbReference type="ARBA" id="ARBA00023136"/>
    </source>
</evidence>
<keyword evidence="11 14" id="KW-1133">Transmembrane helix</keyword>
<evidence type="ECO:0000313" key="18">
    <source>
        <dbReference type="Proteomes" id="UP000236497"/>
    </source>
</evidence>
<evidence type="ECO:0000259" key="16">
    <source>
        <dbReference type="PROSITE" id="PS50885"/>
    </source>
</evidence>
<dbReference type="InterPro" id="IPR036890">
    <property type="entry name" value="HATPase_C_sf"/>
</dbReference>
<feature type="domain" description="HAMP" evidence="16">
    <location>
        <begin position="205"/>
        <end position="258"/>
    </location>
</feature>
<evidence type="ECO:0000256" key="11">
    <source>
        <dbReference type="ARBA" id="ARBA00022989"/>
    </source>
</evidence>
<dbReference type="SMART" id="SM00304">
    <property type="entry name" value="HAMP"/>
    <property type="match status" value="1"/>
</dbReference>
<dbReference type="SUPFAM" id="SSF158472">
    <property type="entry name" value="HAMP domain-like"/>
    <property type="match status" value="1"/>
</dbReference>
<organism evidence="17 18">
    <name type="scientific">Herbinix hemicellulosilytica</name>
    <dbReference type="NCBI Taxonomy" id="1564487"/>
    <lineage>
        <taxon>Bacteria</taxon>
        <taxon>Bacillati</taxon>
        <taxon>Bacillota</taxon>
        <taxon>Clostridia</taxon>
        <taxon>Lachnospirales</taxon>
        <taxon>Lachnospiraceae</taxon>
        <taxon>Herbinix</taxon>
    </lineage>
</organism>
<dbReference type="InterPro" id="IPR005467">
    <property type="entry name" value="His_kinase_dom"/>
</dbReference>
<evidence type="ECO:0000256" key="1">
    <source>
        <dbReference type="ARBA" id="ARBA00000085"/>
    </source>
</evidence>
<evidence type="ECO:0000256" key="8">
    <source>
        <dbReference type="ARBA" id="ARBA00022741"/>
    </source>
</evidence>
<dbReference type="PROSITE" id="PS50109">
    <property type="entry name" value="HIS_KIN"/>
    <property type="match status" value="1"/>
</dbReference>
<dbReference type="InterPro" id="IPR003660">
    <property type="entry name" value="HAMP_dom"/>
</dbReference>